<protein>
    <submittedName>
        <fullName evidence="6">Twitchin</fullName>
    </submittedName>
</protein>
<evidence type="ECO:0000259" key="4">
    <source>
        <dbReference type="PROSITE" id="PS50835"/>
    </source>
</evidence>
<dbReference type="InterPro" id="IPR036116">
    <property type="entry name" value="FN3_sf"/>
</dbReference>
<name>A0AAV4UHC6_CAEEX</name>
<dbReference type="EMBL" id="BPLR01012862">
    <property type="protein sequence ID" value="GIY57126.1"/>
    <property type="molecule type" value="Genomic_DNA"/>
</dbReference>
<dbReference type="AlphaFoldDB" id="A0AAV4UHC6"/>
<dbReference type="GO" id="GO:0030154">
    <property type="term" value="P:cell differentiation"/>
    <property type="evidence" value="ECO:0007669"/>
    <property type="project" value="UniProtKB-ARBA"/>
</dbReference>
<dbReference type="Gene3D" id="2.60.40.10">
    <property type="entry name" value="Immunoglobulins"/>
    <property type="match status" value="9"/>
</dbReference>
<dbReference type="PROSITE" id="PS50853">
    <property type="entry name" value="FN3"/>
    <property type="match status" value="4"/>
</dbReference>
<dbReference type="GO" id="GO:0009653">
    <property type="term" value="P:anatomical structure morphogenesis"/>
    <property type="evidence" value="ECO:0007669"/>
    <property type="project" value="UniProtKB-ARBA"/>
</dbReference>
<dbReference type="SMART" id="SM00409">
    <property type="entry name" value="IG"/>
    <property type="match status" value="3"/>
</dbReference>
<dbReference type="Pfam" id="PF07679">
    <property type="entry name" value="I-set"/>
    <property type="match status" value="3"/>
</dbReference>
<dbReference type="FunFam" id="2.60.40.10:FF:000051">
    <property type="entry name" value="Uncharacterized protein, isoform J"/>
    <property type="match status" value="1"/>
</dbReference>
<dbReference type="Proteomes" id="UP001054945">
    <property type="component" value="Unassembled WGS sequence"/>
</dbReference>
<comment type="caution">
    <text evidence="6">The sequence shown here is derived from an EMBL/GenBank/DDBJ whole genome shotgun (WGS) entry which is preliminary data.</text>
</comment>
<dbReference type="PRINTS" id="PR00014">
    <property type="entry name" value="FNTYPEIII"/>
</dbReference>
<dbReference type="Pfam" id="PF00041">
    <property type="entry name" value="fn3"/>
    <property type="match status" value="4"/>
</dbReference>
<dbReference type="FunFam" id="2.60.40.10:FF:000056">
    <property type="entry name" value="twitchin isoform X4"/>
    <property type="match status" value="4"/>
</dbReference>
<dbReference type="SMART" id="SM00060">
    <property type="entry name" value="FN3"/>
    <property type="match status" value="5"/>
</dbReference>
<feature type="domain" description="Fibronectin type-III" evidence="5">
    <location>
        <begin position="441"/>
        <end position="536"/>
    </location>
</feature>
<dbReference type="InterPro" id="IPR013783">
    <property type="entry name" value="Ig-like_fold"/>
</dbReference>
<feature type="region of interest" description="Disordered" evidence="3">
    <location>
        <begin position="419"/>
        <end position="449"/>
    </location>
</feature>
<dbReference type="InterPro" id="IPR003599">
    <property type="entry name" value="Ig_sub"/>
</dbReference>
<evidence type="ECO:0000313" key="7">
    <source>
        <dbReference type="Proteomes" id="UP001054945"/>
    </source>
</evidence>
<evidence type="ECO:0000256" key="1">
    <source>
        <dbReference type="ARBA" id="ARBA00022737"/>
    </source>
</evidence>
<organism evidence="6 7">
    <name type="scientific">Caerostris extrusa</name>
    <name type="common">Bark spider</name>
    <name type="synonym">Caerostris bankana</name>
    <dbReference type="NCBI Taxonomy" id="172846"/>
    <lineage>
        <taxon>Eukaryota</taxon>
        <taxon>Metazoa</taxon>
        <taxon>Ecdysozoa</taxon>
        <taxon>Arthropoda</taxon>
        <taxon>Chelicerata</taxon>
        <taxon>Arachnida</taxon>
        <taxon>Araneae</taxon>
        <taxon>Araneomorphae</taxon>
        <taxon>Entelegynae</taxon>
        <taxon>Araneoidea</taxon>
        <taxon>Araneidae</taxon>
        <taxon>Caerostris</taxon>
    </lineage>
</organism>
<dbReference type="PANTHER" id="PTHR14340">
    <property type="entry name" value="MICROFIBRIL-ASSOCIATED GLYCOPROTEIN 3"/>
    <property type="match status" value="1"/>
</dbReference>
<dbReference type="SUPFAM" id="SSF49265">
    <property type="entry name" value="Fibronectin type III"/>
    <property type="match status" value="3"/>
</dbReference>
<feature type="domain" description="Fibronectin type-III" evidence="5">
    <location>
        <begin position="103"/>
        <end position="197"/>
    </location>
</feature>
<keyword evidence="7" id="KW-1185">Reference proteome</keyword>
<dbReference type="InterPro" id="IPR036179">
    <property type="entry name" value="Ig-like_dom_sf"/>
</dbReference>
<evidence type="ECO:0000256" key="2">
    <source>
        <dbReference type="ARBA" id="ARBA00023319"/>
    </source>
</evidence>
<dbReference type="InterPro" id="IPR013098">
    <property type="entry name" value="Ig_I-set"/>
</dbReference>
<accession>A0AAV4UHC6</accession>
<keyword evidence="1" id="KW-0677">Repeat</keyword>
<evidence type="ECO:0000259" key="5">
    <source>
        <dbReference type="PROSITE" id="PS50853"/>
    </source>
</evidence>
<evidence type="ECO:0000256" key="3">
    <source>
        <dbReference type="SAM" id="MobiDB-lite"/>
    </source>
</evidence>
<dbReference type="PROSITE" id="PS50835">
    <property type="entry name" value="IG_LIKE"/>
    <property type="match status" value="1"/>
</dbReference>
<reference evidence="6 7" key="1">
    <citation type="submission" date="2021-06" db="EMBL/GenBank/DDBJ databases">
        <title>Caerostris extrusa draft genome.</title>
        <authorList>
            <person name="Kono N."/>
            <person name="Arakawa K."/>
        </authorList>
    </citation>
    <scope>NUCLEOTIDE SEQUENCE [LARGE SCALE GENOMIC DNA]</scope>
</reference>
<feature type="compositionally biased region" description="Basic and acidic residues" evidence="3">
    <location>
        <begin position="435"/>
        <end position="449"/>
    </location>
</feature>
<dbReference type="PANTHER" id="PTHR14340:SF9">
    <property type="entry name" value="FIBRONECTIN TYPE-III DOMAIN-CONTAINING PROTEIN"/>
    <property type="match status" value="1"/>
</dbReference>
<feature type="region of interest" description="Disordered" evidence="3">
    <location>
        <begin position="685"/>
        <end position="712"/>
    </location>
</feature>
<evidence type="ECO:0000313" key="6">
    <source>
        <dbReference type="EMBL" id="GIY57126.1"/>
    </source>
</evidence>
<dbReference type="GO" id="GO:0030017">
    <property type="term" value="C:sarcomere"/>
    <property type="evidence" value="ECO:0007669"/>
    <property type="project" value="UniProtKB-ARBA"/>
</dbReference>
<feature type="domain" description="Fibronectin type-III" evidence="5">
    <location>
        <begin position="204"/>
        <end position="297"/>
    </location>
</feature>
<feature type="domain" description="Ig-like" evidence="4">
    <location>
        <begin position="540"/>
        <end position="627"/>
    </location>
</feature>
<dbReference type="InterPro" id="IPR007110">
    <property type="entry name" value="Ig-like_dom"/>
</dbReference>
<feature type="domain" description="Fibronectin type-III" evidence="5">
    <location>
        <begin position="703"/>
        <end position="797"/>
    </location>
</feature>
<dbReference type="SUPFAM" id="SSF48726">
    <property type="entry name" value="Immunoglobulin"/>
    <property type="match status" value="3"/>
</dbReference>
<proteinExistence type="predicted"/>
<keyword evidence="2" id="KW-0393">Immunoglobulin domain</keyword>
<dbReference type="InterPro" id="IPR003961">
    <property type="entry name" value="FN3_dom"/>
</dbReference>
<gene>
    <name evidence="6" type="primary">unc-22</name>
    <name evidence="6" type="ORF">CEXT_89331</name>
</gene>
<dbReference type="CDD" id="cd00063">
    <property type="entry name" value="FN3"/>
    <property type="match status" value="4"/>
</dbReference>
<sequence length="805" mass="89248">MSLESKLLTKLEKVNLAKQLKPHTAKARNLEGEPPPTITWHLGEKPVEPDDVIQYHNEDYATHLKFTNLTRPYSGKYTIRAVNKSGRDEATVNINVLSKPSRPEGPLEINDVTAKGCKLQWQPPKDDGGTPLEGYQVEKMDVLTGKWTPVGKVGKDKTEIPVTGLDEGKKYHFRVKAINNEGESEPLKQIDQHLLKILFDKPGTPGIPEIADFDKDFVVLKWDKPAKDGNAPITSYIIEKKDKISGEWVKAAEVPGREGRVGGLIEGQKYEFRVKAVNKAGPGEPSDATAPHLAKPKFLKPRIDRANLKNMSIKIGQTVNLDVNVIGEPPPEIVWQLNDVDVKASETIRIDNSDYNTKFYLLRATRKPSKPKGPIDVSDVHKEGCTLKWGEPEDDGGCPIEYYEVEKWMRILAAVNKEGDSEELETEGSTLAKNPFDEPSKPGRPEPTDWDVDHVDLQWAPPANDGGSPVTKYIVEKRKKGAHKWHKAKEIPGDKAAATVGDLEEGEEYEFRVIAVNKGGKSEPSDSSRPVTAKPKNLAPKIDRKNLNPLTVRSGQAVKLDIDVKGEPTPTITWTIDGKPLAESSRIKPQIEPYHTVFVITKALRKDTNKYTITAKNSNGTDEAVLELKVLGKPSKPKGPLKVADVHAEGCKLSWDPPEDDGGEPVQQYVVEKWTLRQAVGRIRATETEKATTAKNPFDEPGQPGKPSAKDWDKHHVDLTWAAPFSDGGSPITSYIIEKKDKYSSKWQKACEIIGDACEARVPDLIEGMEYNFRVRAVNKGGPGEPSVPSDVITAKVRYCKNIIY</sequence>